<dbReference type="AlphaFoldDB" id="A0AAW2F393"/>
<protein>
    <submittedName>
        <fullName evidence="1">Uncharacterized protein</fullName>
    </submittedName>
</protein>
<evidence type="ECO:0000313" key="1">
    <source>
        <dbReference type="EMBL" id="KAL0108387.1"/>
    </source>
</evidence>
<reference evidence="1 2" key="1">
    <citation type="submission" date="2023-03" db="EMBL/GenBank/DDBJ databases">
        <title>High recombination rates correlate with genetic variation in Cardiocondyla obscurior ants.</title>
        <authorList>
            <person name="Errbii M."/>
        </authorList>
    </citation>
    <scope>NUCLEOTIDE SEQUENCE [LARGE SCALE GENOMIC DNA]</scope>
    <source>
        <strain evidence="1">Alpha-2009</strain>
        <tissue evidence="1">Whole body</tissue>
    </source>
</reference>
<dbReference type="EMBL" id="JADYXP020000016">
    <property type="protein sequence ID" value="KAL0108387.1"/>
    <property type="molecule type" value="Genomic_DNA"/>
</dbReference>
<sequence>MYVNAASCVNAPALQYCKHLFQLYYYCIVKSNENCYLLLRVSHFSFNLMLVATDGATHDTFHMENIRLGLEK</sequence>
<evidence type="ECO:0000313" key="2">
    <source>
        <dbReference type="Proteomes" id="UP001430953"/>
    </source>
</evidence>
<gene>
    <name evidence="1" type="ORF">PUN28_015138</name>
</gene>
<comment type="caution">
    <text evidence="1">The sequence shown here is derived from an EMBL/GenBank/DDBJ whole genome shotgun (WGS) entry which is preliminary data.</text>
</comment>
<organism evidence="1 2">
    <name type="scientific">Cardiocondyla obscurior</name>
    <dbReference type="NCBI Taxonomy" id="286306"/>
    <lineage>
        <taxon>Eukaryota</taxon>
        <taxon>Metazoa</taxon>
        <taxon>Ecdysozoa</taxon>
        <taxon>Arthropoda</taxon>
        <taxon>Hexapoda</taxon>
        <taxon>Insecta</taxon>
        <taxon>Pterygota</taxon>
        <taxon>Neoptera</taxon>
        <taxon>Endopterygota</taxon>
        <taxon>Hymenoptera</taxon>
        <taxon>Apocrita</taxon>
        <taxon>Aculeata</taxon>
        <taxon>Formicoidea</taxon>
        <taxon>Formicidae</taxon>
        <taxon>Myrmicinae</taxon>
        <taxon>Cardiocondyla</taxon>
    </lineage>
</organism>
<accession>A0AAW2F393</accession>
<dbReference type="Proteomes" id="UP001430953">
    <property type="component" value="Unassembled WGS sequence"/>
</dbReference>
<keyword evidence="2" id="KW-1185">Reference proteome</keyword>
<proteinExistence type="predicted"/>
<name>A0AAW2F393_9HYME</name>